<evidence type="ECO:0000313" key="1">
    <source>
        <dbReference type="EMBL" id="MBD9355436.1"/>
    </source>
</evidence>
<proteinExistence type="predicted"/>
<organism evidence="2 3">
    <name type="scientific">Methylomonas albis</name>
    <dbReference type="NCBI Taxonomy" id="1854563"/>
    <lineage>
        <taxon>Bacteria</taxon>
        <taxon>Pseudomonadati</taxon>
        <taxon>Pseudomonadota</taxon>
        <taxon>Gammaproteobacteria</taxon>
        <taxon>Methylococcales</taxon>
        <taxon>Methylococcaceae</taxon>
        <taxon>Methylomonas</taxon>
    </lineage>
</organism>
<evidence type="ECO:0000313" key="3">
    <source>
        <dbReference type="Proteomes" id="UP000652176"/>
    </source>
</evidence>
<dbReference type="EMBL" id="JACXSS010000001">
    <property type="protein sequence ID" value="MBD9355436.1"/>
    <property type="molecule type" value="Genomic_DNA"/>
</dbReference>
<dbReference type="Proteomes" id="UP000652176">
    <property type="component" value="Unassembled WGS sequence"/>
</dbReference>
<dbReference type="EMBL" id="JACXSS010000001">
    <property type="protein sequence ID" value="MBD9355440.1"/>
    <property type="molecule type" value="Genomic_DNA"/>
</dbReference>
<evidence type="ECO:0000313" key="2">
    <source>
        <dbReference type="EMBL" id="MBD9355440.1"/>
    </source>
</evidence>
<dbReference type="RefSeq" id="WP_192373803.1">
    <property type="nucleotide sequence ID" value="NZ_CAJHIV010000001.1"/>
</dbReference>
<keyword evidence="3" id="KW-1185">Reference proteome</keyword>
<sequence length="206" mass="22240">MPKSDYIPHSDSDLLLWHDHFKNAIATLKDSLGFSDADLAAINADNEQLHQTISAANAAAVAAHSANAAKSSTIGEVENNTRAHARRAKAQPAYVESMGVLLGIIGSATHIDPASYKPILTATDQTGGIVQLKFNKYKSDGINIYCQREGETELTLLSRTLVSPFTDKRPLLVAGKPELRRYTAVHLLGDDEVGQFSDELVVNCTP</sequence>
<name>A0ABR9CXJ1_9GAMM</name>
<accession>A0ABR9CXJ1</accession>
<comment type="caution">
    <text evidence="2">The sequence shown here is derived from an EMBL/GenBank/DDBJ whole genome shotgun (WGS) entry which is preliminary data.</text>
</comment>
<protein>
    <submittedName>
        <fullName evidence="2">Uncharacterized protein</fullName>
    </submittedName>
</protein>
<gene>
    <name evidence="1" type="ORF">IE877_06010</name>
    <name evidence="2" type="ORF">IE877_06035</name>
</gene>
<reference evidence="2 3" key="1">
    <citation type="submission" date="2020-09" db="EMBL/GenBank/DDBJ databases">
        <title>Methylomonas albis sp. nov. and Methylomonas fluvii sp. nov.: Two cold-adapted methanotrophs from the River Elbe and an amended description of Methylovulum psychrotolerans strain Eb1.</title>
        <authorList>
            <person name="Bussmann I.K."/>
            <person name="Klings K.-W."/>
            <person name="Warnstedt J."/>
            <person name="Hoppert M."/>
            <person name="Saborowski A."/>
            <person name="Horn F."/>
            <person name="Liebner S."/>
        </authorList>
    </citation>
    <scope>NUCLEOTIDE SEQUENCE [LARGE SCALE GENOMIC DNA]</scope>
    <source>
        <strain evidence="2 3">EbA</strain>
    </source>
</reference>